<organism evidence="1 2">
    <name type="scientific">Pseudocitrobacter cyperus</name>
    <dbReference type="NCBI Taxonomy" id="3112843"/>
    <lineage>
        <taxon>Bacteria</taxon>
        <taxon>Pseudomonadati</taxon>
        <taxon>Pseudomonadota</taxon>
        <taxon>Gammaproteobacteria</taxon>
        <taxon>Enterobacterales</taxon>
        <taxon>Enterobacteriaceae</taxon>
        <taxon>Pseudocitrobacter</taxon>
    </lineage>
</organism>
<dbReference type="PANTHER" id="PTHR11803:SF39">
    <property type="entry name" value="2-IMINOBUTANOATE_2-IMINOPROPANOATE DEAMINASE"/>
    <property type="match status" value="1"/>
</dbReference>
<dbReference type="CDD" id="cd00448">
    <property type="entry name" value="YjgF_YER057c_UK114_family"/>
    <property type="match status" value="1"/>
</dbReference>
<gene>
    <name evidence="1" type="ORF">VSR74_04750</name>
</gene>
<reference evidence="1 2" key="1">
    <citation type="submission" date="2024-01" db="EMBL/GenBank/DDBJ databases">
        <title>Pseudocitrobacter sp. Endophytic strain Cyp-38L.</title>
        <authorList>
            <person name="Amer M.A."/>
            <person name="Hamed S.M."/>
        </authorList>
    </citation>
    <scope>NUCLEOTIDE SEQUENCE [LARGE SCALE GENOMIC DNA]</scope>
    <source>
        <strain evidence="1 2">Cyp38S</strain>
    </source>
</reference>
<dbReference type="EC" id="3.5.-.-" evidence="1"/>
<dbReference type="Gene3D" id="3.30.1330.40">
    <property type="entry name" value="RutC-like"/>
    <property type="match status" value="1"/>
</dbReference>
<dbReference type="PANTHER" id="PTHR11803">
    <property type="entry name" value="2-IMINOBUTANOATE/2-IMINOPROPANOATE DEAMINASE RIDA"/>
    <property type="match status" value="1"/>
</dbReference>
<name>A0ABV0HGI9_9ENTR</name>
<evidence type="ECO:0000313" key="1">
    <source>
        <dbReference type="EMBL" id="MEO3989130.1"/>
    </source>
</evidence>
<dbReference type="EMBL" id="JAYMYY010000001">
    <property type="protein sequence ID" value="MEO3989130.1"/>
    <property type="molecule type" value="Genomic_DNA"/>
</dbReference>
<keyword evidence="2" id="KW-1185">Reference proteome</keyword>
<dbReference type="Proteomes" id="UP001444146">
    <property type="component" value="Unassembled WGS sequence"/>
</dbReference>
<protein>
    <submittedName>
        <fullName evidence="1">RidA family protein</fullName>
        <ecNumber evidence="1">3.5.-.-</ecNumber>
    </submittedName>
</protein>
<accession>A0ABV0HGI9</accession>
<keyword evidence="1" id="KW-0378">Hydrolase</keyword>
<dbReference type="InterPro" id="IPR035959">
    <property type="entry name" value="RutC-like_sf"/>
</dbReference>
<dbReference type="Pfam" id="PF01042">
    <property type="entry name" value="Ribonuc_L-PSP"/>
    <property type="match status" value="1"/>
</dbReference>
<evidence type="ECO:0000313" key="2">
    <source>
        <dbReference type="Proteomes" id="UP001444146"/>
    </source>
</evidence>
<dbReference type="InterPro" id="IPR006175">
    <property type="entry name" value="YjgF/YER057c/UK114"/>
</dbReference>
<dbReference type="SUPFAM" id="SSF55298">
    <property type="entry name" value="YjgF-like"/>
    <property type="match status" value="1"/>
</dbReference>
<proteinExistence type="predicted"/>
<comment type="caution">
    <text evidence="1">The sequence shown here is derived from an EMBL/GenBank/DDBJ whole genome shotgun (WGS) entry which is preliminary data.</text>
</comment>
<sequence length="125" mass="13762">MTLQRYPSSKPFPFSDMVKANGFLFLSGQVSMTQNGEPLPGSVTEQTLRIMDSIEQTLALAGATLNDIARTQVWLSDMAHFAEFNAAYRSHFPDGYPARSVVTSRLAFGLDVEIEVQAIEPCQTS</sequence>
<dbReference type="RefSeq" id="WP_347793643.1">
    <property type="nucleotide sequence ID" value="NZ_JAYMYY010000001.1"/>
</dbReference>
<dbReference type="GO" id="GO:0016787">
    <property type="term" value="F:hydrolase activity"/>
    <property type="evidence" value="ECO:0007669"/>
    <property type="project" value="UniProtKB-KW"/>
</dbReference>